<dbReference type="SUPFAM" id="SSF52540">
    <property type="entry name" value="P-loop containing nucleoside triphosphate hydrolases"/>
    <property type="match status" value="1"/>
</dbReference>
<dbReference type="PANTHER" id="PTHR42798:SF7">
    <property type="entry name" value="ALPHA-D-RIBOSE 1-METHYLPHOSPHONATE 5-TRIPHOSPHATE SYNTHASE SUBUNIT PHNL"/>
    <property type="match status" value="1"/>
</dbReference>
<dbReference type="PROSITE" id="PS50893">
    <property type="entry name" value="ABC_TRANSPORTER_2"/>
    <property type="match status" value="1"/>
</dbReference>
<dbReference type="PANTHER" id="PTHR42798">
    <property type="entry name" value="LIPOPROTEIN-RELEASING SYSTEM ATP-BINDING PROTEIN LOLD"/>
    <property type="match status" value="1"/>
</dbReference>
<dbReference type="PROSITE" id="PS00211">
    <property type="entry name" value="ABC_TRANSPORTER_1"/>
    <property type="match status" value="1"/>
</dbReference>
<protein>
    <submittedName>
        <fullName evidence="6">ABC transport system ATP-binding protein</fullName>
    </submittedName>
</protein>
<dbReference type="Proteomes" id="UP001238088">
    <property type="component" value="Unassembled WGS sequence"/>
</dbReference>
<dbReference type="GO" id="GO:0005524">
    <property type="term" value="F:ATP binding"/>
    <property type="evidence" value="ECO:0007669"/>
    <property type="project" value="UniProtKB-KW"/>
</dbReference>
<accession>A0ABU0APF6</accession>
<dbReference type="CDD" id="cd03255">
    <property type="entry name" value="ABC_MJ0796_LolCDE_FtsE"/>
    <property type="match status" value="1"/>
</dbReference>
<evidence type="ECO:0000256" key="2">
    <source>
        <dbReference type="ARBA" id="ARBA00022448"/>
    </source>
</evidence>
<evidence type="ECO:0000256" key="3">
    <source>
        <dbReference type="ARBA" id="ARBA00022741"/>
    </source>
</evidence>
<keyword evidence="2" id="KW-0813">Transport</keyword>
<feature type="domain" description="ABC transporter" evidence="5">
    <location>
        <begin position="5"/>
        <end position="244"/>
    </location>
</feature>
<dbReference type="InterPro" id="IPR017871">
    <property type="entry name" value="ABC_transporter-like_CS"/>
</dbReference>
<keyword evidence="7" id="KW-1185">Reference proteome</keyword>
<dbReference type="Pfam" id="PF00005">
    <property type="entry name" value="ABC_tran"/>
    <property type="match status" value="1"/>
</dbReference>
<comment type="similarity">
    <text evidence="1">Belongs to the ABC transporter superfamily.</text>
</comment>
<dbReference type="InterPro" id="IPR003439">
    <property type="entry name" value="ABC_transporter-like_ATP-bd"/>
</dbReference>
<proteinExistence type="inferred from homology"/>
<dbReference type="SMART" id="SM00382">
    <property type="entry name" value="AAA"/>
    <property type="match status" value="1"/>
</dbReference>
<dbReference type="InterPro" id="IPR017911">
    <property type="entry name" value="MacB-like_ATP-bd"/>
</dbReference>
<evidence type="ECO:0000256" key="1">
    <source>
        <dbReference type="ARBA" id="ARBA00005417"/>
    </source>
</evidence>
<evidence type="ECO:0000313" key="6">
    <source>
        <dbReference type="EMBL" id="MDQ0272749.1"/>
    </source>
</evidence>
<reference evidence="6 7" key="1">
    <citation type="submission" date="2023-07" db="EMBL/GenBank/DDBJ databases">
        <title>Genomic Encyclopedia of Type Strains, Phase IV (KMG-IV): sequencing the most valuable type-strain genomes for metagenomic binning, comparative biology and taxonomic classification.</title>
        <authorList>
            <person name="Goeker M."/>
        </authorList>
    </citation>
    <scope>NUCLEOTIDE SEQUENCE [LARGE SCALE GENOMIC DNA]</scope>
    <source>
        <strain evidence="6 7">DSM 23494</strain>
    </source>
</reference>
<comment type="caution">
    <text evidence="6">The sequence shown here is derived from an EMBL/GenBank/DDBJ whole genome shotgun (WGS) entry which is preliminary data.</text>
</comment>
<name>A0ABU0APF6_9BACI</name>
<dbReference type="InterPro" id="IPR027417">
    <property type="entry name" value="P-loop_NTPase"/>
</dbReference>
<evidence type="ECO:0000256" key="4">
    <source>
        <dbReference type="ARBA" id="ARBA00022840"/>
    </source>
</evidence>
<keyword evidence="3" id="KW-0547">Nucleotide-binding</keyword>
<dbReference type="EMBL" id="JAUSUB010000027">
    <property type="protein sequence ID" value="MDQ0272749.1"/>
    <property type="molecule type" value="Genomic_DNA"/>
</dbReference>
<evidence type="ECO:0000313" key="7">
    <source>
        <dbReference type="Proteomes" id="UP001238088"/>
    </source>
</evidence>
<sequence>MKKVINAQHIHKTFAAEKEKVMVLKGVSTTIYKGEFVSVMGPSGSGKSTLLYTLSGMDTIDSGEITFNDQSLTVCGETELSDIRRQQMGFVFQQPTFLKNLAIIDNIVLPALRDNRKKGKELANKAKQLLERTGIGDLAYRMTNQVSGGQLQRAGICRALINEPKMIFADEPTGALNSKSAEEIMKNFLQINQEGTTILLVTHDAKVAAQSERVLFMKDGQIVDELHLGKLSNPFLENRTEKVTRKMLKVEM</sequence>
<organism evidence="6 7">
    <name type="scientific">Cytobacillus purgationiresistens</name>
    <dbReference type="NCBI Taxonomy" id="863449"/>
    <lineage>
        <taxon>Bacteria</taxon>
        <taxon>Bacillati</taxon>
        <taxon>Bacillota</taxon>
        <taxon>Bacilli</taxon>
        <taxon>Bacillales</taxon>
        <taxon>Bacillaceae</taxon>
        <taxon>Cytobacillus</taxon>
    </lineage>
</organism>
<keyword evidence="4 6" id="KW-0067">ATP-binding</keyword>
<gene>
    <name evidence="6" type="ORF">J2S17_004642</name>
</gene>
<dbReference type="InterPro" id="IPR003593">
    <property type="entry name" value="AAA+_ATPase"/>
</dbReference>
<dbReference type="Gene3D" id="3.40.50.300">
    <property type="entry name" value="P-loop containing nucleotide triphosphate hydrolases"/>
    <property type="match status" value="1"/>
</dbReference>
<evidence type="ECO:0000259" key="5">
    <source>
        <dbReference type="PROSITE" id="PS50893"/>
    </source>
</evidence>
<dbReference type="RefSeq" id="WP_307478188.1">
    <property type="nucleotide sequence ID" value="NZ_JAUSUB010000027.1"/>
</dbReference>